<proteinExistence type="predicted"/>
<accession>A0A2X2BZD2</accession>
<sequence length="197" mass="21798">MQSAQLQQDSPWLYWIMPAGTLATTALYCLEVIESSPFSWLGSSPNSNANSFLADPAFTAGALSWLVAGIALSMATFGLLERARPLKCTLARQEESEALPPPAQSAKHRYVVPASWIEHAYPLQQLSVHVQGTRHTSRERLIWQLEEVVRLLQQDHDFGELHDDDFGFRFELRSSDGPSFFEGPAGSKLSPKNVVAG</sequence>
<dbReference type="RefSeq" id="WP_245960677.1">
    <property type="nucleotide sequence ID" value="NZ_UAUF01000002.1"/>
</dbReference>
<evidence type="ECO:0000313" key="4">
    <source>
        <dbReference type="Proteomes" id="UP000250443"/>
    </source>
</evidence>
<organism evidence="2 4">
    <name type="scientific">Pseudomonas luteola</name>
    <dbReference type="NCBI Taxonomy" id="47886"/>
    <lineage>
        <taxon>Bacteria</taxon>
        <taxon>Pseudomonadati</taxon>
        <taxon>Pseudomonadota</taxon>
        <taxon>Gammaproteobacteria</taxon>
        <taxon>Pseudomonadales</taxon>
        <taxon>Pseudomonadaceae</taxon>
        <taxon>Pseudomonas</taxon>
    </lineage>
</organism>
<gene>
    <name evidence="2" type="ORF">NCTC11842_00266</name>
    <name evidence="3" type="ORF">NCTC11842_00477</name>
</gene>
<evidence type="ECO:0000313" key="2">
    <source>
        <dbReference type="EMBL" id="SPZ00121.1"/>
    </source>
</evidence>
<dbReference type="EMBL" id="UAUF01000002">
    <property type="protein sequence ID" value="SPZ00328.1"/>
    <property type="molecule type" value="Genomic_DNA"/>
</dbReference>
<keyword evidence="1" id="KW-0472">Membrane</keyword>
<evidence type="ECO:0000313" key="3">
    <source>
        <dbReference type="EMBL" id="SPZ00328.1"/>
    </source>
</evidence>
<dbReference type="EMBL" id="UAUF01000002">
    <property type="protein sequence ID" value="SPZ00121.1"/>
    <property type="molecule type" value="Genomic_DNA"/>
</dbReference>
<feature type="transmembrane region" description="Helical" evidence="1">
    <location>
        <begin position="12"/>
        <end position="33"/>
    </location>
</feature>
<keyword evidence="1" id="KW-0812">Transmembrane</keyword>
<dbReference type="Proteomes" id="UP000250443">
    <property type="component" value="Unassembled WGS sequence"/>
</dbReference>
<name>A0A2X2BZD2_PSELU</name>
<protein>
    <submittedName>
        <fullName evidence="2">Uncharacterized protein</fullName>
    </submittedName>
</protein>
<feature type="transmembrane region" description="Helical" evidence="1">
    <location>
        <begin position="53"/>
        <end position="80"/>
    </location>
</feature>
<evidence type="ECO:0000256" key="1">
    <source>
        <dbReference type="SAM" id="Phobius"/>
    </source>
</evidence>
<dbReference type="AlphaFoldDB" id="A0A2X2BZD2"/>
<reference evidence="2 4" key="1">
    <citation type="submission" date="2018-06" db="EMBL/GenBank/DDBJ databases">
        <authorList>
            <consortium name="Pathogen Informatics"/>
            <person name="Doyle S."/>
        </authorList>
    </citation>
    <scope>NUCLEOTIDE SEQUENCE [LARGE SCALE GENOMIC DNA]</scope>
    <source>
        <strain evidence="2 4">NCTC11842</strain>
    </source>
</reference>
<keyword evidence="1" id="KW-1133">Transmembrane helix</keyword>